<feature type="compositionally biased region" description="Basic and acidic residues" evidence="1">
    <location>
        <begin position="123"/>
        <end position="141"/>
    </location>
</feature>
<dbReference type="RefSeq" id="WP_146386151.1">
    <property type="nucleotide sequence ID" value="NZ_VOHK01000002.1"/>
</dbReference>
<keyword evidence="4" id="KW-1185">Reference proteome</keyword>
<evidence type="ECO:0000313" key="4">
    <source>
        <dbReference type="Proteomes" id="UP000319980"/>
    </source>
</evidence>
<sequence>MPSSPSFPAAARAAGSIFLLVLLAACGDRTPAGTAQAQALLADPLEASYRQFTESAADTSCSEAPVLAMALDGWLQAVEAAGLQSRFAAETAEARRRAADIRVRCADAIATLEAATAAGAANRPERNRAKGSKDRSAKAPRPDITPDLLDAYARGIEEEIALMRANGTHFVSLSRYDEQGLQVAAVAGLPLPEYTDLRQAMHKVLHEQMMHDRYAGAAGQARLSRLEPHKRKYAEEVLARDPFASLSPTERGAVRARLDALQAGYDRYLRLAAVGD</sequence>
<proteinExistence type="predicted"/>
<dbReference type="AlphaFoldDB" id="A0A5C5UAZ7"/>
<gene>
    <name evidence="3" type="ORF">FQY83_06290</name>
</gene>
<name>A0A5C5UAZ7_9GAMM</name>
<evidence type="ECO:0000313" key="3">
    <source>
        <dbReference type="EMBL" id="TWT22620.1"/>
    </source>
</evidence>
<comment type="caution">
    <text evidence="3">The sequence shown here is derived from an EMBL/GenBank/DDBJ whole genome shotgun (WGS) entry which is preliminary data.</text>
</comment>
<accession>A0A5C5UAZ7</accession>
<reference evidence="3 4" key="1">
    <citation type="journal article" date="2008" name="Int. J. Syst. Evol. Microbiol.">
        <title>Luteimonas marina sp. nov., isolated from seawater.</title>
        <authorList>
            <person name="Baik K.S."/>
            <person name="Park S.C."/>
            <person name="Kim M.S."/>
            <person name="Kim E.M."/>
            <person name="Park C."/>
            <person name="Chun J."/>
            <person name="Seong C.N."/>
        </authorList>
    </citation>
    <scope>NUCLEOTIDE SEQUENCE [LARGE SCALE GENOMIC DNA]</scope>
    <source>
        <strain evidence="3 4">FR1330</strain>
    </source>
</reference>
<evidence type="ECO:0008006" key="5">
    <source>
        <dbReference type="Google" id="ProtNLM"/>
    </source>
</evidence>
<protein>
    <recommendedName>
        <fullName evidence="5">DUF3829 domain-containing protein</fullName>
    </recommendedName>
</protein>
<dbReference type="EMBL" id="VOHK01000002">
    <property type="protein sequence ID" value="TWT22620.1"/>
    <property type="molecule type" value="Genomic_DNA"/>
</dbReference>
<dbReference type="Proteomes" id="UP000319980">
    <property type="component" value="Unassembled WGS sequence"/>
</dbReference>
<dbReference type="OrthoDB" id="5975561at2"/>
<evidence type="ECO:0000256" key="1">
    <source>
        <dbReference type="SAM" id="MobiDB-lite"/>
    </source>
</evidence>
<organism evidence="3 4">
    <name type="scientific">Luteimonas marina</name>
    <dbReference type="NCBI Taxonomy" id="488485"/>
    <lineage>
        <taxon>Bacteria</taxon>
        <taxon>Pseudomonadati</taxon>
        <taxon>Pseudomonadota</taxon>
        <taxon>Gammaproteobacteria</taxon>
        <taxon>Lysobacterales</taxon>
        <taxon>Lysobacteraceae</taxon>
        <taxon>Luteimonas</taxon>
    </lineage>
</organism>
<feature type="signal peptide" evidence="2">
    <location>
        <begin position="1"/>
        <end position="24"/>
    </location>
</feature>
<evidence type="ECO:0000256" key="2">
    <source>
        <dbReference type="SAM" id="SignalP"/>
    </source>
</evidence>
<keyword evidence="2" id="KW-0732">Signal</keyword>
<feature type="chain" id="PRO_5022972692" description="DUF3829 domain-containing protein" evidence="2">
    <location>
        <begin position="25"/>
        <end position="276"/>
    </location>
</feature>
<feature type="region of interest" description="Disordered" evidence="1">
    <location>
        <begin position="119"/>
        <end position="144"/>
    </location>
</feature>